<dbReference type="PANTHER" id="PTHR13261:SF0">
    <property type="entry name" value="BRCA2 AND CDKN1A-INTERACTING PROTEIN"/>
    <property type="match status" value="1"/>
</dbReference>
<dbReference type="Proteomes" id="UP001149090">
    <property type="component" value="Unassembled WGS sequence"/>
</dbReference>
<feature type="compositionally biased region" description="Acidic residues" evidence="2">
    <location>
        <begin position="42"/>
        <end position="55"/>
    </location>
</feature>
<accession>A0A9Q0L9E0</accession>
<protein>
    <submittedName>
        <fullName evidence="3">Brca2 and cdkn1a interacting protein</fullName>
    </submittedName>
</protein>
<dbReference type="OMA" id="VKFYRKE"/>
<evidence type="ECO:0000313" key="3">
    <source>
        <dbReference type="EMBL" id="KAJ5068752.1"/>
    </source>
</evidence>
<gene>
    <name evidence="3" type="ORF">M0811_02695</name>
</gene>
<dbReference type="GO" id="GO:0005634">
    <property type="term" value="C:nucleus"/>
    <property type="evidence" value="ECO:0007669"/>
    <property type="project" value="TreeGrafter"/>
</dbReference>
<proteinExistence type="inferred from homology"/>
<name>A0A9Q0L9E0_ANAIG</name>
<comment type="similarity">
    <text evidence="1">Belongs to the BCP1 family.</text>
</comment>
<feature type="region of interest" description="Disordered" evidence="2">
    <location>
        <begin position="1"/>
        <end position="92"/>
    </location>
</feature>
<feature type="compositionally biased region" description="Basic and acidic residues" evidence="2">
    <location>
        <begin position="56"/>
        <end position="87"/>
    </location>
</feature>
<sequence length="348" mass="40943">MSKKRKNKMKFEIENISKQNSNSDLQTNLPEDSNINTKIEIDTDSDTDSDSFNEDEMVHRIEMFSLEDEKEKGKEKEKEKEKGKELNSDESDGENEDILVDFEFFDPKPEDETQIIPFFQNWIDIKNLDLDGIIQFILHQTRVGTVIKNGENGDIFGFISVINISKYKMNSVEKIIESIIEKSQKTPKKNFMKMLFANPKKQIGLIVSNRIINLPLELAPPLTRGLFDEISWATEDEPTEELRNSFKFTDYIYVTRAFREFEMEKNSVKKSRKTKNLSKSELYYTKFEDEFYLKASQFHFMWPIPPKEENPITHYYQVVMVIPQNKLPSIRKQVHEALGMEEEEENKN</sequence>
<evidence type="ECO:0000313" key="4">
    <source>
        <dbReference type="Proteomes" id="UP001149090"/>
    </source>
</evidence>
<reference evidence="3" key="1">
    <citation type="submission" date="2022-10" db="EMBL/GenBank/DDBJ databases">
        <title>Novel sulphate-reducing endosymbionts in the free-living metamonad Anaeramoeba.</title>
        <authorList>
            <person name="Jerlstrom-Hultqvist J."/>
            <person name="Cepicka I."/>
            <person name="Gallot-Lavallee L."/>
            <person name="Salas-Leiva D."/>
            <person name="Curtis B.A."/>
            <person name="Zahonova K."/>
            <person name="Pipaliya S."/>
            <person name="Dacks J."/>
            <person name="Roger A.J."/>
        </authorList>
    </citation>
    <scope>NUCLEOTIDE SEQUENCE</scope>
    <source>
        <strain evidence="3">BMAN</strain>
    </source>
</reference>
<dbReference type="InterPro" id="IPR025602">
    <property type="entry name" value="BCP1_family"/>
</dbReference>
<dbReference type="OrthoDB" id="27543at2759"/>
<evidence type="ECO:0000256" key="1">
    <source>
        <dbReference type="ARBA" id="ARBA00006781"/>
    </source>
</evidence>
<feature type="compositionally biased region" description="Polar residues" evidence="2">
    <location>
        <begin position="16"/>
        <end position="37"/>
    </location>
</feature>
<dbReference type="EMBL" id="JAPDFW010000114">
    <property type="protein sequence ID" value="KAJ5068752.1"/>
    <property type="molecule type" value="Genomic_DNA"/>
</dbReference>
<dbReference type="AlphaFoldDB" id="A0A9Q0L9E0"/>
<dbReference type="PANTHER" id="PTHR13261">
    <property type="entry name" value="BRCA2 AND CDKN1A INTERACTING PROTEIN"/>
    <property type="match status" value="1"/>
</dbReference>
<dbReference type="Pfam" id="PF13862">
    <property type="entry name" value="BCCIP"/>
    <property type="match status" value="1"/>
</dbReference>
<evidence type="ECO:0000256" key="2">
    <source>
        <dbReference type="SAM" id="MobiDB-lite"/>
    </source>
</evidence>
<organism evidence="3 4">
    <name type="scientific">Anaeramoeba ignava</name>
    <name type="common">Anaerobic marine amoeba</name>
    <dbReference type="NCBI Taxonomy" id="1746090"/>
    <lineage>
        <taxon>Eukaryota</taxon>
        <taxon>Metamonada</taxon>
        <taxon>Anaeramoebidae</taxon>
        <taxon>Anaeramoeba</taxon>
    </lineage>
</organism>
<keyword evidence="4" id="KW-1185">Reference proteome</keyword>
<comment type="caution">
    <text evidence="3">The sequence shown here is derived from an EMBL/GenBank/DDBJ whole genome shotgun (WGS) entry which is preliminary data.</text>
</comment>